<evidence type="ECO:0000256" key="7">
    <source>
        <dbReference type="ARBA" id="ARBA00022840"/>
    </source>
</evidence>
<evidence type="ECO:0000259" key="12">
    <source>
        <dbReference type="Pfam" id="PF07730"/>
    </source>
</evidence>
<dbReference type="EMBL" id="CP024985">
    <property type="protein sequence ID" value="ATZ22083.1"/>
    <property type="molecule type" value="Genomic_DNA"/>
</dbReference>
<keyword evidence="10" id="KW-1133">Transmembrane helix</keyword>
<dbReference type="Proteomes" id="UP000231791">
    <property type="component" value="Chromosome"/>
</dbReference>
<accession>A0A2K8PSP6</accession>
<name>A0A2K8PSP6_STRLA</name>
<evidence type="ECO:0000256" key="5">
    <source>
        <dbReference type="ARBA" id="ARBA00022741"/>
    </source>
</evidence>
<proteinExistence type="predicted"/>
<dbReference type="SUPFAM" id="SSF55874">
    <property type="entry name" value="ATPase domain of HSP90 chaperone/DNA topoisomerase II/histidine kinase"/>
    <property type="match status" value="1"/>
</dbReference>
<evidence type="ECO:0000256" key="6">
    <source>
        <dbReference type="ARBA" id="ARBA00022777"/>
    </source>
</evidence>
<dbReference type="EMBL" id="CP024985">
    <property type="protein sequence ID" value="ATZ29488.1"/>
    <property type="molecule type" value="Genomic_DNA"/>
</dbReference>
<evidence type="ECO:0000256" key="2">
    <source>
        <dbReference type="ARBA" id="ARBA00012438"/>
    </source>
</evidence>
<evidence type="ECO:0000256" key="1">
    <source>
        <dbReference type="ARBA" id="ARBA00000085"/>
    </source>
</evidence>
<dbReference type="Pfam" id="PF02518">
    <property type="entry name" value="HATPase_c"/>
    <property type="match status" value="1"/>
</dbReference>
<dbReference type="KEGG" id="slx:SLAV_00765"/>
<dbReference type="RefSeq" id="WP_234333901.1">
    <property type="nucleotide sequence ID" value="NZ_JOEW01000051.1"/>
</dbReference>
<keyword evidence="15" id="KW-1185">Reference proteome</keyword>
<evidence type="ECO:0000256" key="3">
    <source>
        <dbReference type="ARBA" id="ARBA00022553"/>
    </source>
</evidence>
<feature type="transmembrane region" description="Helical" evidence="10">
    <location>
        <begin position="107"/>
        <end position="136"/>
    </location>
</feature>
<feature type="transmembrane region" description="Helical" evidence="10">
    <location>
        <begin position="54"/>
        <end position="71"/>
    </location>
</feature>
<feature type="domain" description="Signal transduction histidine kinase subgroup 3 dimerisation and phosphoacceptor" evidence="12">
    <location>
        <begin position="219"/>
        <end position="284"/>
    </location>
</feature>
<evidence type="ECO:0000313" key="13">
    <source>
        <dbReference type="EMBL" id="ATZ22083.1"/>
    </source>
</evidence>
<keyword evidence="8" id="KW-0902">Two-component regulatory system</keyword>
<evidence type="ECO:0000313" key="15">
    <source>
        <dbReference type="Proteomes" id="UP000231791"/>
    </source>
</evidence>
<dbReference type="PANTHER" id="PTHR24421:SF10">
    <property type="entry name" value="NITRATE_NITRITE SENSOR PROTEIN NARQ"/>
    <property type="match status" value="1"/>
</dbReference>
<keyword evidence="10" id="KW-0472">Membrane</keyword>
<sequence>MDVTVPQAVGPGVYPAYIPGATRGADAAEYDLRMEELLQRLSTSKRVTWLTDRAVVLATACFYALMLCWSIRRGPGLFRFPGLGPFQMMGLCVVLALPVLLMRRLPAAVFAAILGESVLGDLFGVRPLIVFVLLVFLGGHLAVRRPKAAAVGSVAAVAAAFVENIHVYPGETVSDAAQWAGQFALWFAVAWVFGGVYRKRREYLGALHEQRAARAVMAERLRIARELHDSVAHSIGIITVLSGAAARVVETKPEQTRQALTGIESTSRQTLLELQRMLGALRRAEPDDAMPGAAPLAPAGSLADIPRLAERTADAGVRVHVAWRGERRPLPPEIELSAFRIVQESVTNVVRHSGARTCRVAVGYEPTGLRIEVVDDGDDSPGPGRPRPSATAGGSGFGLLGMRERVTLLSGQFSAGRRPEGGFRVAARLPA</sequence>
<dbReference type="GO" id="GO:0005524">
    <property type="term" value="F:ATP binding"/>
    <property type="evidence" value="ECO:0007669"/>
    <property type="project" value="UniProtKB-KW"/>
</dbReference>
<dbReference type="EC" id="2.7.13.3" evidence="2"/>
<dbReference type="Pfam" id="PF07730">
    <property type="entry name" value="HisKA_3"/>
    <property type="match status" value="1"/>
</dbReference>
<dbReference type="CDD" id="cd16917">
    <property type="entry name" value="HATPase_UhpB-NarQ-NarX-like"/>
    <property type="match status" value="1"/>
</dbReference>
<keyword evidence="10" id="KW-0812">Transmembrane</keyword>
<gene>
    <name evidence="14" type="primary">desK15</name>
    <name evidence="13" type="synonym">desK2</name>
    <name evidence="13" type="ORF">SLAV_00765</name>
    <name evidence="14" type="ORF">SLAV_38625</name>
</gene>
<dbReference type="InterPro" id="IPR050482">
    <property type="entry name" value="Sensor_HK_TwoCompSys"/>
</dbReference>
<evidence type="ECO:0000256" key="4">
    <source>
        <dbReference type="ARBA" id="ARBA00022679"/>
    </source>
</evidence>
<feature type="transmembrane region" description="Helical" evidence="10">
    <location>
        <begin position="179"/>
        <end position="197"/>
    </location>
</feature>
<evidence type="ECO:0000256" key="8">
    <source>
        <dbReference type="ARBA" id="ARBA00023012"/>
    </source>
</evidence>
<dbReference type="InterPro" id="IPR036890">
    <property type="entry name" value="HATPase_C_sf"/>
</dbReference>
<keyword evidence="3" id="KW-0597">Phosphoprotein</keyword>
<comment type="catalytic activity">
    <reaction evidence="1">
        <text>ATP + protein L-histidine = ADP + protein N-phospho-L-histidine.</text>
        <dbReference type="EC" id="2.7.13.3"/>
    </reaction>
</comment>
<dbReference type="AlphaFoldDB" id="A0A2K8PSP6"/>
<dbReference type="Gene3D" id="1.20.5.1930">
    <property type="match status" value="1"/>
</dbReference>
<keyword evidence="7" id="KW-0067">ATP-binding</keyword>
<feature type="transmembrane region" description="Helical" evidence="10">
    <location>
        <begin position="83"/>
        <end position="101"/>
    </location>
</feature>
<feature type="domain" description="Histidine kinase/HSP90-like ATPase" evidence="11">
    <location>
        <begin position="336"/>
        <end position="430"/>
    </location>
</feature>
<dbReference type="InterPro" id="IPR011712">
    <property type="entry name" value="Sig_transdc_His_kin_sub3_dim/P"/>
</dbReference>
<dbReference type="Gene3D" id="3.30.565.10">
    <property type="entry name" value="Histidine kinase-like ATPase, C-terminal domain"/>
    <property type="match status" value="1"/>
</dbReference>
<dbReference type="PANTHER" id="PTHR24421">
    <property type="entry name" value="NITRATE/NITRITE SENSOR PROTEIN NARX-RELATED"/>
    <property type="match status" value="1"/>
</dbReference>
<evidence type="ECO:0000259" key="11">
    <source>
        <dbReference type="Pfam" id="PF02518"/>
    </source>
</evidence>
<keyword evidence="6 14" id="KW-0418">Kinase</keyword>
<feature type="region of interest" description="Disordered" evidence="9">
    <location>
        <begin position="373"/>
        <end position="397"/>
    </location>
</feature>
<keyword evidence="5" id="KW-0547">Nucleotide-binding</keyword>
<reference evidence="14 15" key="1">
    <citation type="submission" date="2017-11" db="EMBL/GenBank/DDBJ databases">
        <title>Complete genome sequence of Streptomyces lavendulae subsp. lavendulae CCM 3239 (formerly 'Streptomyces aureofaciens CCM 3239'), the producer of the angucycline-type antibiotic auricin.</title>
        <authorList>
            <person name="Busche T."/>
            <person name="Novakova R."/>
            <person name="Al'Dilaimi A."/>
            <person name="Homerova D."/>
            <person name="Feckova L."/>
            <person name="Rezuchova B."/>
            <person name="Mingyar E."/>
            <person name="Csolleiova D."/>
            <person name="Bekeova C."/>
            <person name="Winkler A."/>
            <person name="Sevcikova B."/>
            <person name="Kalinowski J."/>
            <person name="Kormanec J."/>
            <person name="Ruckert C."/>
        </authorList>
    </citation>
    <scope>NUCLEOTIDE SEQUENCE [LARGE SCALE GENOMIC DNA]</scope>
    <source>
        <strain evidence="14 15">CCM 3239</strain>
    </source>
</reference>
<dbReference type="KEGG" id="slx:SLAV_38625"/>
<dbReference type="GO" id="GO:0046983">
    <property type="term" value="F:protein dimerization activity"/>
    <property type="evidence" value="ECO:0007669"/>
    <property type="project" value="InterPro"/>
</dbReference>
<dbReference type="GO" id="GO:0016020">
    <property type="term" value="C:membrane"/>
    <property type="evidence" value="ECO:0007669"/>
    <property type="project" value="InterPro"/>
</dbReference>
<evidence type="ECO:0000256" key="9">
    <source>
        <dbReference type="SAM" id="MobiDB-lite"/>
    </source>
</evidence>
<protein>
    <recommendedName>
        <fullName evidence="2">histidine kinase</fullName>
        <ecNumber evidence="2">2.7.13.3</ecNumber>
    </recommendedName>
</protein>
<keyword evidence="4 14" id="KW-0808">Transferase</keyword>
<dbReference type="GO" id="GO:0000155">
    <property type="term" value="F:phosphorelay sensor kinase activity"/>
    <property type="evidence" value="ECO:0007669"/>
    <property type="project" value="InterPro"/>
</dbReference>
<organism evidence="14 15">
    <name type="scientific">Streptomyces lavendulae subsp. lavendulae</name>
    <dbReference type="NCBI Taxonomy" id="58340"/>
    <lineage>
        <taxon>Bacteria</taxon>
        <taxon>Bacillati</taxon>
        <taxon>Actinomycetota</taxon>
        <taxon>Actinomycetes</taxon>
        <taxon>Kitasatosporales</taxon>
        <taxon>Streptomycetaceae</taxon>
        <taxon>Streptomyces</taxon>
    </lineage>
</organism>
<evidence type="ECO:0000313" key="14">
    <source>
        <dbReference type="EMBL" id="ATZ29488.1"/>
    </source>
</evidence>
<dbReference type="InterPro" id="IPR003594">
    <property type="entry name" value="HATPase_dom"/>
</dbReference>
<evidence type="ECO:0000256" key="10">
    <source>
        <dbReference type="SAM" id="Phobius"/>
    </source>
</evidence>
<feature type="transmembrane region" description="Helical" evidence="10">
    <location>
        <begin position="148"/>
        <end position="167"/>
    </location>
</feature>